<accession>G0USB3</accession>
<feature type="compositionally biased region" description="Polar residues" evidence="2">
    <location>
        <begin position="123"/>
        <end position="140"/>
    </location>
</feature>
<sequence>MEGYISSHSLTHSLPFSSLLFMRMYLHSFARIHSSPEIEGVSVIQIERTRAGGWRRDVVTLTYSKRKRRRNRAHICQDFRYLHTKKMMTGGGPPQSDTPPMRAASPGNRISLNSATQAIGQGRTNSVMSLPPVSQSTQRAESAKSETFRSPNTKGRQERRMPMRRGDRLPALGNPTLTDGLHRLTVARRVCAEWVAVHQQEQESAPAFVERAKELFYKVVVHNHMPLVTDGHDQLCVLAARAAVSCLLLEEIVKALPRHEILEPCICMLLRLVYVPNTEEMREALGGSVQYMPLLRQLQELNVTNTTSVDLMRFARKPFFVAHHELTRSVVMYSHMNLTRQERFRRLPRIFDLLNANWIKSFLRTILKAWQRVCLKRRQSEQKHRSRWARRFAAERIRSIIRQWRVHAQIRVHNAVAADSIMGRIKALTISVRNTNSDIESLTAKSAQLSEKLCEKETEYERLEKEITLLEEQYKEKLRHVCEADRVGTKLLNTLILRMPFPKGAEAMLPLELLVLWANTVLIESPLGSLFLGTSDKLFVEQSESFIMQDLCTLHVADVDPADLPFAPLLTGTAVVYLPMHCMLALISVLDQGMGPNMQQIAKVCQMDAVVREVRMEIENQVEDSVVIGKKKSIQKFEEEIGRTVVEAYEAFTGNASLVSAEQLMTRSRGFQLVFLAGLLRHFANWVDRALKPRRPSRDCRDLTTNSSASSGYDLDMPLESVSPLVAAAASSLSTQPIGSNSVKDGHTGVRHALYPEWFHPPGNHTTWLEIVENQQRWIAASFNALHSALNAATEQPPVCTVQVQEETPVYMENVTVRRLIDIISPEAIADRSFFYRLARSVESALPKLRNIFLQCATLEFTCSPRKAEGGDTAASGKSSVSNMADHTFRHADLVNHPAEGECCHYISSLDFWWLLRDCRVVGGRGRLHRAVVHAIVEKVVGSSSSRGTSRLEKSSQVSGMRRTRSGKELAEIDLRNTHYKLRLTAPEFVEALLRCAQVWDYMQVAQQQEETQFSSTAAMSNKQLTDEESFKSPSTSISGRFTTYSPRRKICLADRVNHREAISQTVVSYTPYDTSWPLRPTAVYEFLNEYIIVRGLRGPTLDFFQRAKRHPLLRQQFVTHGDTLFAIFCHYAKPREGYGIRPVEEEEPFSEDASLEGTVSSLEGSIRKKCLGGPKGTGNVGIVRAMTLANLQAMSVGFSWYGIRRVTPQIIEESFYAVLADPENEVGVIFYPEWLDVLCVLAYYLKPNPAEPLHEKMAAFLNTHVLVHSKSLY</sequence>
<feature type="region of interest" description="Disordered" evidence="2">
    <location>
        <begin position="85"/>
        <end position="108"/>
    </location>
</feature>
<feature type="compositionally biased region" description="Basic and acidic residues" evidence="2">
    <location>
        <begin position="155"/>
        <end position="168"/>
    </location>
</feature>
<dbReference type="VEuPathDB" id="TriTrypDB:TcIL3000_8_4980"/>
<protein>
    <submittedName>
        <fullName evidence="3">Uncharacterized protein</fullName>
    </submittedName>
</protein>
<feature type="region of interest" description="Disordered" evidence="2">
    <location>
        <begin position="123"/>
        <end position="176"/>
    </location>
</feature>
<reference evidence="3" key="1">
    <citation type="journal article" date="2012" name="Proc. Natl. Acad. Sci. U.S.A.">
        <title>Antigenic diversity is generated by distinct evolutionary mechanisms in African trypanosome species.</title>
        <authorList>
            <person name="Jackson A.P."/>
            <person name="Berry A."/>
            <person name="Aslett M."/>
            <person name="Allison H.C."/>
            <person name="Burton P."/>
            <person name="Vavrova-Anderson J."/>
            <person name="Brown R."/>
            <person name="Browne H."/>
            <person name="Corton N."/>
            <person name="Hauser H."/>
            <person name="Gamble J."/>
            <person name="Gilderthorp R."/>
            <person name="Marcello L."/>
            <person name="McQuillan J."/>
            <person name="Otto T.D."/>
            <person name="Quail M.A."/>
            <person name="Sanders M.J."/>
            <person name="van Tonder A."/>
            <person name="Ginger M.L."/>
            <person name="Field M.C."/>
            <person name="Barry J.D."/>
            <person name="Hertz-Fowler C."/>
            <person name="Berriman M."/>
        </authorList>
    </citation>
    <scope>NUCLEOTIDE SEQUENCE</scope>
    <source>
        <strain evidence="3">IL3000</strain>
    </source>
</reference>
<proteinExistence type="predicted"/>
<feature type="coiled-coil region" evidence="1">
    <location>
        <begin position="432"/>
        <end position="480"/>
    </location>
</feature>
<evidence type="ECO:0000256" key="2">
    <source>
        <dbReference type="SAM" id="MobiDB-lite"/>
    </source>
</evidence>
<feature type="region of interest" description="Disordered" evidence="2">
    <location>
        <begin position="946"/>
        <end position="965"/>
    </location>
</feature>
<name>G0USB3_TRYCI</name>
<evidence type="ECO:0000256" key="1">
    <source>
        <dbReference type="SAM" id="Coils"/>
    </source>
</evidence>
<dbReference type="AlphaFoldDB" id="G0USB3"/>
<dbReference type="EMBL" id="HE575321">
    <property type="protein sequence ID" value="CCC92276.1"/>
    <property type="molecule type" value="Genomic_DNA"/>
</dbReference>
<keyword evidence="1" id="KW-0175">Coiled coil</keyword>
<organism evidence="3">
    <name type="scientific">Trypanosoma congolense (strain IL3000)</name>
    <dbReference type="NCBI Taxonomy" id="1068625"/>
    <lineage>
        <taxon>Eukaryota</taxon>
        <taxon>Discoba</taxon>
        <taxon>Euglenozoa</taxon>
        <taxon>Kinetoplastea</taxon>
        <taxon>Metakinetoplastina</taxon>
        <taxon>Trypanosomatida</taxon>
        <taxon>Trypanosomatidae</taxon>
        <taxon>Trypanosoma</taxon>
        <taxon>Nannomonas</taxon>
    </lineage>
</organism>
<evidence type="ECO:0000313" key="3">
    <source>
        <dbReference type="EMBL" id="CCC92276.1"/>
    </source>
</evidence>
<gene>
    <name evidence="3" type="ORF">TCIL3000_8_4980</name>
</gene>